<comment type="caution">
    <text evidence="2">The sequence shown here is derived from an EMBL/GenBank/DDBJ whole genome shotgun (WGS) entry which is preliminary data.</text>
</comment>
<dbReference type="Proteomes" id="UP000239273">
    <property type="component" value="Unassembled WGS sequence"/>
</dbReference>
<reference evidence="2 3" key="2">
    <citation type="submission" date="2016-12" db="EMBL/GenBank/DDBJ databases">
        <title>Diversity of luminous bacteria.</title>
        <authorList>
            <person name="Yoshizawa S."/>
            <person name="Kogure K."/>
        </authorList>
    </citation>
    <scope>NUCLEOTIDE SEQUENCE [LARGE SCALE GENOMIC DNA]</scope>
    <source>
        <strain evidence="2 3">NBRC 105001</strain>
    </source>
</reference>
<name>A0A2S7X785_9GAMM</name>
<accession>A0A2S7X785</accession>
<dbReference type="AlphaFoldDB" id="A0A2S7X785"/>
<dbReference type="EMBL" id="MSCP01000002">
    <property type="protein sequence ID" value="PQJ87218.1"/>
    <property type="molecule type" value="Genomic_DNA"/>
</dbReference>
<protein>
    <recommendedName>
        <fullName evidence="5">Competence protein ComFB</fullName>
    </recommendedName>
</protein>
<dbReference type="Proteomes" id="UP001156660">
    <property type="component" value="Unassembled WGS sequence"/>
</dbReference>
<dbReference type="RefSeq" id="WP_060992327.1">
    <property type="nucleotide sequence ID" value="NZ_BSOU01000019.1"/>
</dbReference>
<reference evidence="1" key="1">
    <citation type="journal article" date="2014" name="Int. J. Syst. Evol. Microbiol.">
        <title>Complete genome of a new Firmicutes species belonging to the dominant human colonic microbiota ('Ruminococcus bicirculans') reveals two chromosomes and a selective capacity to utilize plant glucans.</title>
        <authorList>
            <consortium name="NISC Comparative Sequencing Program"/>
            <person name="Wegmann U."/>
            <person name="Louis P."/>
            <person name="Goesmann A."/>
            <person name="Henrissat B."/>
            <person name="Duncan S.H."/>
            <person name="Flint H.J."/>
        </authorList>
    </citation>
    <scope>NUCLEOTIDE SEQUENCE</scope>
    <source>
        <strain evidence="1">NBRC 105001</strain>
    </source>
</reference>
<organism evidence="2 3">
    <name type="scientific">Aliivibrio sifiae</name>
    <dbReference type="NCBI Taxonomy" id="566293"/>
    <lineage>
        <taxon>Bacteria</taxon>
        <taxon>Pseudomonadati</taxon>
        <taxon>Pseudomonadota</taxon>
        <taxon>Gammaproteobacteria</taxon>
        <taxon>Vibrionales</taxon>
        <taxon>Vibrionaceae</taxon>
        <taxon>Aliivibrio</taxon>
    </lineage>
</organism>
<reference evidence="4" key="3">
    <citation type="journal article" date="2019" name="Int. J. Syst. Evol. Microbiol.">
        <title>The Global Catalogue of Microorganisms (GCM) 10K type strain sequencing project: providing services to taxonomists for standard genome sequencing and annotation.</title>
        <authorList>
            <consortium name="The Broad Institute Genomics Platform"/>
            <consortium name="The Broad Institute Genome Sequencing Center for Infectious Disease"/>
            <person name="Wu L."/>
            <person name="Ma J."/>
        </authorList>
    </citation>
    <scope>NUCLEOTIDE SEQUENCE [LARGE SCALE GENOMIC DNA]</scope>
    <source>
        <strain evidence="4">NBRC 105001</strain>
    </source>
</reference>
<proteinExistence type="predicted"/>
<dbReference type="Pfam" id="PF10719">
    <property type="entry name" value="ComFB"/>
    <property type="match status" value="1"/>
</dbReference>
<gene>
    <name evidence="2" type="ORF">BTO23_13915</name>
    <name evidence="1" type="ORF">GCM10007855_39440</name>
</gene>
<reference evidence="1" key="4">
    <citation type="submission" date="2023-01" db="EMBL/GenBank/DDBJ databases">
        <title>Draft genome sequence of Aliivibrio sifiae strain NBRC 105001.</title>
        <authorList>
            <person name="Sun Q."/>
            <person name="Mori K."/>
        </authorList>
    </citation>
    <scope>NUCLEOTIDE SEQUENCE</scope>
    <source>
        <strain evidence="1">NBRC 105001</strain>
    </source>
</reference>
<dbReference type="OrthoDB" id="5895647at2"/>
<dbReference type="InterPro" id="IPR019657">
    <property type="entry name" value="ComFB"/>
</dbReference>
<dbReference type="EMBL" id="BSOU01000019">
    <property type="protein sequence ID" value="GLR77069.1"/>
    <property type="molecule type" value="Genomic_DNA"/>
</dbReference>
<keyword evidence="4" id="KW-1185">Reference proteome</keyword>
<evidence type="ECO:0000313" key="3">
    <source>
        <dbReference type="Proteomes" id="UP000239273"/>
    </source>
</evidence>
<sequence>MESNIHNYMEVLVGKRFIELNFHQNYTNDQITDMKCISLNQLPTLYIRYSLDMLAATSQKKLMQYDEMVAAAVENAEKMVVNDRRQRDDDFENIVVYAAKDRFELEDEELPFSGEIKLD</sequence>
<evidence type="ECO:0000313" key="2">
    <source>
        <dbReference type="EMBL" id="PQJ87218.1"/>
    </source>
</evidence>
<evidence type="ECO:0008006" key="5">
    <source>
        <dbReference type="Google" id="ProtNLM"/>
    </source>
</evidence>
<evidence type="ECO:0000313" key="4">
    <source>
        <dbReference type="Proteomes" id="UP001156660"/>
    </source>
</evidence>
<evidence type="ECO:0000313" key="1">
    <source>
        <dbReference type="EMBL" id="GLR77069.1"/>
    </source>
</evidence>